<dbReference type="InterPro" id="IPR017853">
    <property type="entry name" value="GH"/>
</dbReference>
<feature type="domain" description="Glycosyl hydrolase family 13 catalytic" evidence="3">
    <location>
        <begin position="154"/>
        <end position="557"/>
    </location>
</feature>
<evidence type="ECO:0000259" key="3">
    <source>
        <dbReference type="SMART" id="SM00642"/>
    </source>
</evidence>
<dbReference type="PANTHER" id="PTHR10357:SF210">
    <property type="entry name" value="MALTODEXTRIN GLUCOSIDASE"/>
    <property type="match status" value="1"/>
</dbReference>
<proteinExistence type="predicted"/>
<dbReference type="InterPro" id="IPR006047">
    <property type="entry name" value="GH13_cat_dom"/>
</dbReference>
<dbReference type="SUPFAM" id="SSF51445">
    <property type="entry name" value="(Trans)glycosidases"/>
    <property type="match status" value="1"/>
</dbReference>
<keyword evidence="1" id="KW-0378">Hydrolase</keyword>
<name>S5DW74_9ACTN</name>
<dbReference type="Gene3D" id="2.60.40.1180">
    <property type="entry name" value="Golgi alpha-mannosidase II"/>
    <property type="match status" value="1"/>
</dbReference>
<evidence type="ECO:0000256" key="1">
    <source>
        <dbReference type="ARBA" id="ARBA00022801"/>
    </source>
</evidence>
<dbReference type="SMART" id="SM00642">
    <property type="entry name" value="Aamy"/>
    <property type="match status" value="1"/>
</dbReference>
<dbReference type="InterPro" id="IPR013780">
    <property type="entry name" value="Glyco_hydro_b"/>
</dbReference>
<keyword evidence="2 4" id="KW-0326">Glycosidase</keyword>
<dbReference type="Gene3D" id="3.90.400.10">
    <property type="entry name" value="Oligo-1,6-glucosidase, Domain 2"/>
    <property type="match status" value="1"/>
</dbReference>
<dbReference type="Pfam" id="PF00128">
    <property type="entry name" value="Alpha-amylase"/>
    <property type="match status" value="2"/>
</dbReference>
<accession>S5DW74</accession>
<dbReference type="GO" id="GO:0016798">
    <property type="term" value="F:hydrolase activity, acting on glycosyl bonds"/>
    <property type="evidence" value="ECO:0007669"/>
    <property type="project" value="UniProtKB-KW"/>
</dbReference>
<dbReference type="CDD" id="cd11338">
    <property type="entry name" value="AmyAc_CMD"/>
    <property type="match status" value="1"/>
</dbReference>
<dbReference type="Gene3D" id="3.20.20.80">
    <property type="entry name" value="Glycosidases"/>
    <property type="match status" value="1"/>
</dbReference>
<organism evidence="4">
    <name type="scientific">Candidatus Actinomarina minuta</name>
    <dbReference type="NCBI Taxonomy" id="1389454"/>
    <lineage>
        <taxon>Bacteria</taxon>
        <taxon>Bacillati</taxon>
        <taxon>Actinomycetota</taxon>
        <taxon>Actinomycetes</taxon>
        <taxon>Candidatus Actinomarinidae</taxon>
        <taxon>Candidatus Actinomarinales</taxon>
        <taxon>Candidatus Actinomarineae</taxon>
        <taxon>Candidatus Actinomarinaceae</taxon>
        <taxon>Candidatus Actinomarina</taxon>
    </lineage>
</organism>
<dbReference type="AlphaFoldDB" id="S5DW74"/>
<dbReference type="InterPro" id="IPR045857">
    <property type="entry name" value="O16G_dom_2"/>
</dbReference>
<dbReference type="GO" id="GO:0005975">
    <property type="term" value="P:carbohydrate metabolic process"/>
    <property type="evidence" value="ECO:0007669"/>
    <property type="project" value="InterPro"/>
</dbReference>
<evidence type="ECO:0000313" key="4">
    <source>
        <dbReference type="EMBL" id="AGQ19242.1"/>
    </source>
</evidence>
<sequence length="643" mass="74736">MVEKHAPEFIDEGEKQKIDFFEGDVHLGHYDFRFDFNDKKYFSISQDGTGRIRVHSQTNIKKLWVLLEDEDFRPIELRNYAKTERFIFWGTQIEFRSDIAKFSFAATTEDDLNIYVGSSGVANFISPSEKWIYNSKTFPRHTIPDWVYGGVMYQIFPDRFSNSDDSLNPEGTVEWGLPPTRLDFQGGDLYGVINNLGHIELLGVNIIYLNPIFLSSSTHKYDAWDHFKVDSVLGGDAALKKLIDECHNRNIKVVLDCSLNHVHPRHFAFQDIVENGEKSKYKDWFTVFDYPVRFIHRPHLYSNTYKVGWDGNEEEYKRYLDKTFKETKVPVEIREDDGPIVEPSFKAWWGVPDMPKVNFENKGARKWALDVTKYWIENFDIDGWRMDVAKELDFSFWKDFRDIAQNSKKDVLLISEIFGDTSQWLQGDRFDGTMNYSFRETMTDFFATKRINTKEFSDSLAYLYSMYSFEALSSCQNLLSSHDVKRFLNRCGNNEDGVLGAVFLQATFPGIAGIYYGDEIGLGGADDPFNRAAFPWENNKLWNTKILQYTQELMNIKNSNSIFKYGRFELVQNDEDIVVFRRILKDESLLCIVNRDRSNKDINVISNAHSANIIFGECEAKLDEGLLKITNKNSEIGLIIHEQ</sequence>
<reference evidence="4" key="1">
    <citation type="journal article" date="2013" name="Sci. Rep.">
        <title>Metagenomics uncovers a new group of low GC and ultra-small marine Actinobacteria.</title>
        <authorList>
            <person name="Ghai R."/>
            <person name="Mizuno C.M."/>
            <person name="Picazo A."/>
            <person name="Camacho A."/>
            <person name="Rodriguez-Valera F."/>
        </authorList>
    </citation>
    <scope>NUCLEOTIDE SEQUENCE</scope>
</reference>
<evidence type="ECO:0000256" key="2">
    <source>
        <dbReference type="ARBA" id="ARBA00023295"/>
    </source>
</evidence>
<protein>
    <submittedName>
        <fullName evidence="4">Glycosidases</fullName>
    </submittedName>
</protein>
<dbReference type="EMBL" id="KC811126">
    <property type="protein sequence ID" value="AGQ19242.1"/>
    <property type="molecule type" value="Genomic_DNA"/>
</dbReference>
<dbReference type="PANTHER" id="PTHR10357">
    <property type="entry name" value="ALPHA-AMYLASE FAMILY MEMBER"/>
    <property type="match status" value="1"/>
</dbReference>